<dbReference type="InterPro" id="IPR036678">
    <property type="entry name" value="MutS_con_dom_sf"/>
</dbReference>
<proteinExistence type="inferred from homology"/>
<dbReference type="Gene3D" id="3.40.1170.10">
    <property type="entry name" value="DNA repair protein MutS, domain I"/>
    <property type="match status" value="1"/>
</dbReference>
<evidence type="ECO:0000256" key="6">
    <source>
        <dbReference type="ARBA" id="ARBA00023125"/>
    </source>
</evidence>
<dbReference type="GO" id="GO:0140664">
    <property type="term" value="F:ATP-dependent DNA damage sensor activity"/>
    <property type="evidence" value="ECO:0007669"/>
    <property type="project" value="InterPro"/>
</dbReference>
<dbReference type="NCBIfam" id="NF003810">
    <property type="entry name" value="PRK05399.1"/>
    <property type="match status" value="1"/>
</dbReference>
<gene>
    <name evidence="9" type="primary">mutS</name>
    <name evidence="12" type="ORF">HNR65_002083</name>
</gene>
<dbReference type="RefSeq" id="WP_181551409.1">
    <property type="nucleotide sequence ID" value="NZ_JACDUS010000005.1"/>
</dbReference>
<keyword evidence="13" id="KW-1185">Reference proteome</keyword>
<dbReference type="CDD" id="cd03284">
    <property type="entry name" value="ABC_MutS1"/>
    <property type="match status" value="1"/>
</dbReference>
<dbReference type="InterPro" id="IPR007695">
    <property type="entry name" value="DNA_mismatch_repair_MutS-lik_N"/>
</dbReference>
<dbReference type="FunFam" id="3.40.1170.10:FF:000001">
    <property type="entry name" value="DNA mismatch repair protein MutS"/>
    <property type="match status" value="1"/>
</dbReference>
<dbReference type="GO" id="GO:0030983">
    <property type="term" value="F:mismatched DNA binding"/>
    <property type="evidence" value="ECO:0007669"/>
    <property type="project" value="InterPro"/>
</dbReference>
<evidence type="ECO:0000256" key="1">
    <source>
        <dbReference type="ARBA" id="ARBA00006271"/>
    </source>
</evidence>
<comment type="similarity">
    <text evidence="1 9 10">Belongs to the DNA mismatch repair MutS family.</text>
</comment>
<dbReference type="EMBL" id="JACDUS010000005">
    <property type="protein sequence ID" value="MBA2881752.1"/>
    <property type="molecule type" value="Genomic_DNA"/>
</dbReference>
<dbReference type="FunFam" id="3.40.50.300:FF:000870">
    <property type="entry name" value="MutS protein homolog 4"/>
    <property type="match status" value="1"/>
</dbReference>
<dbReference type="Pfam" id="PF05192">
    <property type="entry name" value="MutS_III"/>
    <property type="match status" value="1"/>
</dbReference>
<dbReference type="NCBIfam" id="TIGR01070">
    <property type="entry name" value="mutS1"/>
    <property type="match status" value="1"/>
</dbReference>
<dbReference type="Pfam" id="PF05188">
    <property type="entry name" value="MutS_II"/>
    <property type="match status" value="1"/>
</dbReference>
<keyword evidence="3 9" id="KW-0547">Nucleotide-binding</keyword>
<keyword evidence="6 9" id="KW-0238">DNA-binding</keyword>
<dbReference type="AlphaFoldDB" id="A0A7W0C9P9"/>
<reference evidence="12 13" key="1">
    <citation type="submission" date="2020-07" db="EMBL/GenBank/DDBJ databases">
        <title>Genomic Encyclopedia of Type Strains, Phase IV (KMG-IV): sequencing the most valuable type-strain genomes for metagenomic binning, comparative biology and taxonomic classification.</title>
        <authorList>
            <person name="Goeker M."/>
        </authorList>
    </citation>
    <scope>NUCLEOTIDE SEQUENCE [LARGE SCALE GENOMIC DNA]</scope>
    <source>
        <strain evidence="12 13">DSM 17721</strain>
    </source>
</reference>
<dbReference type="InterPro" id="IPR027417">
    <property type="entry name" value="P-loop_NTPase"/>
</dbReference>
<evidence type="ECO:0000256" key="10">
    <source>
        <dbReference type="RuleBase" id="RU003756"/>
    </source>
</evidence>
<dbReference type="SMART" id="SM00534">
    <property type="entry name" value="MUTSac"/>
    <property type="match status" value="1"/>
</dbReference>
<keyword evidence="7 9" id="KW-0234">DNA repair</keyword>
<keyword evidence="4 9" id="KW-0227">DNA damage</keyword>
<evidence type="ECO:0000256" key="3">
    <source>
        <dbReference type="ARBA" id="ARBA00022741"/>
    </source>
</evidence>
<dbReference type="InterPro" id="IPR007860">
    <property type="entry name" value="DNA_mmatch_repair_MutS_con_dom"/>
</dbReference>
<evidence type="ECO:0000256" key="8">
    <source>
        <dbReference type="ARBA" id="ARBA00024647"/>
    </source>
</evidence>
<dbReference type="InterPro" id="IPR000432">
    <property type="entry name" value="DNA_mismatch_repair_MutS_C"/>
</dbReference>
<feature type="domain" description="DNA mismatch repair proteins mutS family" evidence="11">
    <location>
        <begin position="701"/>
        <end position="717"/>
    </location>
</feature>
<dbReference type="PANTHER" id="PTHR11361:SF34">
    <property type="entry name" value="DNA MISMATCH REPAIR PROTEIN MSH1, MITOCHONDRIAL"/>
    <property type="match status" value="1"/>
</dbReference>
<dbReference type="InterPro" id="IPR007696">
    <property type="entry name" value="DNA_mismatch_repair_MutS_core"/>
</dbReference>
<dbReference type="SUPFAM" id="SSF53150">
    <property type="entry name" value="DNA repair protein MutS, domain II"/>
    <property type="match status" value="1"/>
</dbReference>
<organism evidence="12 13">
    <name type="scientific">Desulfosalsimonas propionicica</name>
    <dbReference type="NCBI Taxonomy" id="332175"/>
    <lineage>
        <taxon>Bacteria</taxon>
        <taxon>Pseudomonadati</taxon>
        <taxon>Thermodesulfobacteriota</taxon>
        <taxon>Desulfobacteria</taxon>
        <taxon>Desulfobacterales</taxon>
        <taxon>Desulfosalsimonadaceae</taxon>
        <taxon>Desulfosalsimonas</taxon>
    </lineage>
</organism>
<dbReference type="Pfam" id="PF05190">
    <property type="entry name" value="MutS_IV"/>
    <property type="match status" value="1"/>
</dbReference>
<dbReference type="SMART" id="SM00533">
    <property type="entry name" value="MUTSd"/>
    <property type="match status" value="1"/>
</dbReference>
<dbReference type="SUPFAM" id="SSF52540">
    <property type="entry name" value="P-loop containing nucleoside triphosphate hydrolases"/>
    <property type="match status" value="1"/>
</dbReference>
<dbReference type="Pfam" id="PF01624">
    <property type="entry name" value="MutS_I"/>
    <property type="match status" value="1"/>
</dbReference>
<comment type="caution">
    <text evidence="12">The sequence shown here is derived from an EMBL/GenBank/DDBJ whole genome shotgun (WGS) entry which is preliminary data.</text>
</comment>
<comment type="function">
    <text evidence="8 9">This protein is involved in the repair of mismatches in DNA. It is possible that it carries out the mismatch recognition step. This protein has a weak ATPase activity.</text>
</comment>
<dbReference type="InterPro" id="IPR005748">
    <property type="entry name" value="DNA_mismatch_repair_MutS"/>
</dbReference>
<name>A0A7W0C9P9_9BACT</name>
<dbReference type="HAMAP" id="MF_00096">
    <property type="entry name" value="MutS"/>
    <property type="match status" value="1"/>
</dbReference>
<dbReference type="Proteomes" id="UP000525298">
    <property type="component" value="Unassembled WGS sequence"/>
</dbReference>
<evidence type="ECO:0000256" key="5">
    <source>
        <dbReference type="ARBA" id="ARBA00022840"/>
    </source>
</evidence>
<dbReference type="InterPro" id="IPR045076">
    <property type="entry name" value="MutS"/>
</dbReference>
<dbReference type="Gene3D" id="3.40.50.300">
    <property type="entry name" value="P-loop containing nucleotide triphosphate hydrolases"/>
    <property type="match status" value="1"/>
</dbReference>
<accession>A0A7W0C9P9</accession>
<evidence type="ECO:0000256" key="9">
    <source>
        <dbReference type="HAMAP-Rule" id="MF_00096"/>
    </source>
</evidence>
<dbReference type="InterPro" id="IPR017261">
    <property type="entry name" value="DNA_mismatch_repair_MutS/MSH"/>
</dbReference>
<evidence type="ECO:0000256" key="7">
    <source>
        <dbReference type="ARBA" id="ARBA00023204"/>
    </source>
</evidence>
<dbReference type="GO" id="GO:0006298">
    <property type="term" value="P:mismatch repair"/>
    <property type="evidence" value="ECO:0007669"/>
    <property type="project" value="UniProtKB-UniRule"/>
</dbReference>
<dbReference type="PANTHER" id="PTHR11361">
    <property type="entry name" value="DNA MISMATCH REPAIR PROTEIN MUTS FAMILY MEMBER"/>
    <property type="match status" value="1"/>
</dbReference>
<dbReference type="GO" id="GO:0003684">
    <property type="term" value="F:damaged DNA binding"/>
    <property type="evidence" value="ECO:0007669"/>
    <property type="project" value="UniProtKB-UniRule"/>
</dbReference>
<dbReference type="InterPro" id="IPR016151">
    <property type="entry name" value="DNA_mismatch_repair_MutS_N"/>
</dbReference>
<evidence type="ECO:0000313" key="12">
    <source>
        <dbReference type="EMBL" id="MBA2881752.1"/>
    </source>
</evidence>
<sequence>MKGRQSSDAQITPMMRQYLEIREHYADYLLFYRMGDFYELFFEDARTASRELEITLTSRNKNEENPVPMCGVPVKAAEIYLGRLIEKGYKVAICEQTEDPAAAKGLVKREVVRVVTPGMVLNSDLLDARTNNFIVSILAQGSRWGLSCLDLSTGAFRVTESGDAHVLLEEIRRIAPSEILMPAAARTGDDYEIFRTSFEQSVTTWVDDGACEYKPARQRLIRQFQTRSLEGFGCEGLQAGIGAAGALLFYVQETQKQQIAHLSGLETYFLDQYLQIDDVSCRNLELLANLRDSTRKATLLSVLDFTVTAMGGRLIKHWVRYPLLGVGDMGARHEAVDQLAECSMERKAIRASLKSVADLERLGSKIVMGQANARDLVALRRSIEALPEIHGHLAGFSTDLLCPDTSILPELTGLGQIIAAAVVDDPPPVVNEGGMIRTGYDDNLDELIAIARDGKSFLAELEAREKQTTGIQTLKVRYNKVFGYYIEVSKNQADTVPAHYVRKQTLVNAERYITDELKSFEAKVLGAQEQRASLEYEIFCKLRDTVARTHKSVAAAAAFVAQIDVLSGLAEAAVQNRYVRPAINEQGVIDIAEGRHPVVEKLIEAERFVPNSLRMDNRENQVLIITGPNMAGKSTVLRQAALIVLMAQMGSFVPADRADIAVTDRIFTRVGALDNLSQGQSTFMVEMEETANIMNNATSRSLVIMDEIGRGTSTFDGLSIAWAVAEYLHDLEDTGVKSMFATHYHELTELHRVRRRVKNYNIAVREINDEIIFLHQLAEGGTNRSYGIEVARLAGMPEKVVERAKKVLENVEKQGHVLGREAAAPARRTRVQQRYVQLPLFQGPEQDVLERLRQAEVEHLTPMDAMNLLYQLRQKLLGQSASRSGNSEAGNP</sequence>
<evidence type="ECO:0000313" key="13">
    <source>
        <dbReference type="Proteomes" id="UP000525298"/>
    </source>
</evidence>
<evidence type="ECO:0000256" key="4">
    <source>
        <dbReference type="ARBA" id="ARBA00022763"/>
    </source>
</evidence>
<dbReference type="GO" id="GO:0005524">
    <property type="term" value="F:ATP binding"/>
    <property type="evidence" value="ECO:0007669"/>
    <property type="project" value="UniProtKB-UniRule"/>
</dbReference>
<dbReference type="GO" id="GO:0005829">
    <property type="term" value="C:cytosol"/>
    <property type="evidence" value="ECO:0007669"/>
    <property type="project" value="TreeGrafter"/>
</dbReference>
<dbReference type="Pfam" id="PF00488">
    <property type="entry name" value="MutS_V"/>
    <property type="match status" value="1"/>
</dbReference>
<protein>
    <recommendedName>
        <fullName evidence="2 9">DNA mismatch repair protein MutS</fullName>
    </recommendedName>
</protein>
<dbReference type="SUPFAM" id="SSF55271">
    <property type="entry name" value="DNA repair protein MutS, domain I"/>
    <property type="match status" value="1"/>
</dbReference>
<dbReference type="InterPro" id="IPR036187">
    <property type="entry name" value="DNA_mismatch_repair_MutS_sf"/>
</dbReference>
<dbReference type="Gene3D" id="3.30.420.110">
    <property type="entry name" value="MutS, connector domain"/>
    <property type="match status" value="1"/>
</dbReference>
<dbReference type="InterPro" id="IPR007861">
    <property type="entry name" value="DNA_mismatch_repair_MutS_clamp"/>
</dbReference>
<keyword evidence="5 9" id="KW-0067">ATP-binding</keyword>
<dbReference type="Gene3D" id="1.10.1420.10">
    <property type="match status" value="2"/>
</dbReference>
<evidence type="ECO:0000259" key="11">
    <source>
        <dbReference type="PROSITE" id="PS00486"/>
    </source>
</evidence>
<dbReference type="PROSITE" id="PS00486">
    <property type="entry name" value="DNA_MISMATCH_REPAIR_2"/>
    <property type="match status" value="1"/>
</dbReference>
<evidence type="ECO:0000256" key="2">
    <source>
        <dbReference type="ARBA" id="ARBA00021982"/>
    </source>
</evidence>
<feature type="binding site" evidence="9">
    <location>
        <begin position="627"/>
        <end position="634"/>
    </location>
    <ligand>
        <name>ATP</name>
        <dbReference type="ChEBI" id="CHEBI:30616"/>
    </ligand>
</feature>
<dbReference type="PIRSF" id="PIRSF037677">
    <property type="entry name" value="DNA_mis_repair_Msh6"/>
    <property type="match status" value="1"/>
</dbReference>
<dbReference type="SUPFAM" id="SSF48334">
    <property type="entry name" value="DNA repair protein MutS, domain III"/>
    <property type="match status" value="1"/>
</dbReference>